<protein>
    <recommendedName>
        <fullName evidence="3">Membrane-bound metal-dependent hydrolase</fullName>
    </recommendedName>
</protein>
<proteinExistence type="predicted"/>
<dbReference type="AlphaFoldDB" id="A0A1L1P8T6"/>
<evidence type="ECO:0000313" key="2">
    <source>
        <dbReference type="Proteomes" id="UP000028878"/>
    </source>
</evidence>
<dbReference type="InterPro" id="IPR007404">
    <property type="entry name" value="YdjM-like"/>
</dbReference>
<dbReference type="Proteomes" id="UP000028878">
    <property type="component" value="Unassembled WGS sequence"/>
</dbReference>
<evidence type="ECO:0008006" key="3">
    <source>
        <dbReference type="Google" id="ProtNLM"/>
    </source>
</evidence>
<sequence>MNGPAHQLVAGFATGVFIAEQERQAGLQTAQPLLAGTAAAFLTKLPDILEPATSPNHRQFFHSVAFAGLLCLAFKELDKWQPESASGDFLKALGQVAIPAYLIHLFLDSLTAKSLPLIGR</sequence>
<organism evidence="1 2">
    <name type="scientific">Hydrogenophaga intermedia</name>
    <dbReference type="NCBI Taxonomy" id="65786"/>
    <lineage>
        <taxon>Bacteria</taxon>
        <taxon>Pseudomonadati</taxon>
        <taxon>Pseudomonadota</taxon>
        <taxon>Betaproteobacteria</taxon>
        <taxon>Burkholderiales</taxon>
        <taxon>Comamonadaceae</taxon>
        <taxon>Hydrogenophaga</taxon>
    </lineage>
</organism>
<gene>
    <name evidence="1" type="ORF">BN948_00558</name>
</gene>
<evidence type="ECO:0000313" key="1">
    <source>
        <dbReference type="EMBL" id="CDN86158.1"/>
    </source>
</evidence>
<dbReference type="Pfam" id="PF04307">
    <property type="entry name" value="YdjM"/>
    <property type="match status" value="1"/>
</dbReference>
<accession>A0A1L1P8T6</accession>
<dbReference type="RefSeq" id="WP_035620238.1">
    <property type="nucleotide sequence ID" value="NZ_CCAE010000002.1"/>
</dbReference>
<keyword evidence="2" id="KW-1185">Reference proteome</keyword>
<reference evidence="2" key="1">
    <citation type="submission" date="2014-11" db="EMBL/GenBank/DDBJ databases">
        <title>Draft genome sequence of Hydrogenophaga intermedia S1.</title>
        <authorList>
            <person name="Gan H.M."/>
            <person name="Chew T.H."/>
            <person name="Stolz A."/>
        </authorList>
    </citation>
    <scope>NUCLEOTIDE SEQUENCE [LARGE SCALE GENOMIC DNA]</scope>
    <source>
        <strain evidence="2">S1</strain>
    </source>
</reference>
<name>A0A1L1P8T6_HYDIT</name>
<dbReference type="EMBL" id="CCAE010000002">
    <property type="protein sequence ID" value="CDN86158.1"/>
    <property type="molecule type" value="Genomic_DNA"/>
</dbReference>